<dbReference type="STRING" id="1265820.PCORN_17504"/>
<dbReference type="Pfam" id="PF11797">
    <property type="entry name" value="WxLIP_HBD"/>
    <property type="match status" value="1"/>
</dbReference>
<dbReference type="InterPro" id="IPR021759">
    <property type="entry name" value="WxLIP_HBD"/>
</dbReference>
<accession>W7BYR6</accession>
<keyword evidence="1" id="KW-0812">Transmembrane</keyword>
<sequence length="203" mass="22721">MPEKSYDGIILGAVQFKKVDKSNDESKNEGISIQNEYSYVVGVRLSETKQKVDPNLNLVSTKPGLVNYHTAVISKIQNDTAIPISNLDIEAEVFKGNSGSVLHKTEKKGLVMAPNSNFDFAIDWEDKPLETGNYRLKMTATNGEETWSWDENFAIKSESKSLTEQAVNQEETTSEWLYVGIAVAIVGLLSFMIVILKRRKKQD</sequence>
<dbReference type="Proteomes" id="UP000019254">
    <property type="component" value="Unassembled WGS sequence"/>
</dbReference>
<keyword evidence="1" id="KW-1133">Transmembrane helix</keyword>
<dbReference type="PATRIC" id="fig|1265820.5.peg.3453"/>
<gene>
    <name evidence="3" type="ORF">PCORN_17504</name>
</gene>
<reference evidence="3 4" key="1">
    <citation type="journal article" date="2014" name="Int. J. Syst. Evol. Microbiol.">
        <title>Listeria floridensis sp. nov., Listeria aquatica sp. nov., Listeria cornellensis sp. nov., Listeria riparia sp. nov. and Listeria grandensis sp. nov., from agricultural and natural environments.</title>
        <authorList>
            <person name="den Bakker H.C."/>
            <person name="Warchocki S."/>
            <person name="Wright E.M."/>
            <person name="Allred A.F."/>
            <person name="Ahlstrom C."/>
            <person name="Manuel C.S."/>
            <person name="Stasiewicz M.J."/>
            <person name="Burrell A."/>
            <person name="Roof S."/>
            <person name="Strawn L."/>
            <person name="Fortes E.D."/>
            <person name="Nightingale K.K."/>
            <person name="Kephart D."/>
            <person name="Wiedmann M."/>
        </authorList>
    </citation>
    <scope>NUCLEOTIDE SEQUENCE [LARGE SCALE GENOMIC DNA]</scope>
    <source>
        <strain evidence="4">FSL F6-969</strain>
    </source>
</reference>
<evidence type="ECO:0000313" key="3">
    <source>
        <dbReference type="EMBL" id="EUJ25358.1"/>
    </source>
</evidence>
<organism evidence="3 4">
    <name type="scientific">Listeria cornellensis FSL F6-0969</name>
    <dbReference type="NCBI Taxonomy" id="1265820"/>
    <lineage>
        <taxon>Bacteria</taxon>
        <taxon>Bacillati</taxon>
        <taxon>Bacillota</taxon>
        <taxon>Bacilli</taxon>
        <taxon>Bacillales</taxon>
        <taxon>Listeriaceae</taxon>
        <taxon>Listeria</taxon>
    </lineage>
</organism>
<dbReference type="EMBL" id="AODE01000043">
    <property type="protein sequence ID" value="EUJ25358.1"/>
    <property type="molecule type" value="Genomic_DNA"/>
</dbReference>
<comment type="caution">
    <text evidence="3">The sequence shown here is derived from an EMBL/GenBank/DDBJ whole genome shotgun (WGS) entry which is preliminary data.</text>
</comment>
<feature type="domain" description="WxL Interacting Protein host binding" evidence="2">
    <location>
        <begin position="29"/>
        <end position="159"/>
    </location>
</feature>
<dbReference type="OrthoDB" id="2148359at2"/>
<protein>
    <recommendedName>
        <fullName evidence="2">WxL Interacting Protein host binding domain-containing protein</fullName>
    </recommendedName>
</protein>
<dbReference type="AlphaFoldDB" id="W7BYR6"/>
<name>W7BYR6_9LIST</name>
<keyword evidence="1" id="KW-0472">Membrane</keyword>
<feature type="transmembrane region" description="Helical" evidence="1">
    <location>
        <begin position="176"/>
        <end position="196"/>
    </location>
</feature>
<evidence type="ECO:0000256" key="1">
    <source>
        <dbReference type="SAM" id="Phobius"/>
    </source>
</evidence>
<evidence type="ECO:0000313" key="4">
    <source>
        <dbReference type="Proteomes" id="UP000019254"/>
    </source>
</evidence>
<keyword evidence="4" id="KW-1185">Reference proteome</keyword>
<evidence type="ECO:0000259" key="2">
    <source>
        <dbReference type="Pfam" id="PF11797"/>
    </source>
</evidence>
<proteinExistence type="predicted"/>